<proteinExistence type="predicted"/>
<feature type="region of interest" description="Disordered" evidence="1">
    <location>
        <begin position="39"/>
        <end position="69"/>
    </location>
</feature>
<evidence type="ECO:0000313" key="3">
    <source>
        <dbReference type="Proteomes" id="UP000566819"/>
    </source>
</evidence>
<protein>
    <submittedName>
        <fullName evidence="2">Uncharacterized protein</fullName>
    </submittedName>
</protein>
<feature type="region of interest" description="Disordered" evidence="1">
    <location>
        <begin position="318"/>
        <end position="393"/>
    </location>
</feature>
<dbReference type="Proteomes" id="UP000566819">
    <property type="component" value="Unassembled WGS sequence"/>
</dbReference>
<comment type="caution">
    <text evidence="2">The sequence shown here is derived from an EMBL/GenBank/DDBJ whole genome shotgun (WGS) entry which is preliminary data.</text>
</comment>
<feature type="region of interest" description="Disordered" evidence="1">
    <location>
        <begin position="94"/>
        <end position="130"/>
    </location>
</feature>
<gene>
    <name evidence="2" type="ORF">G7Y89_g9846</name>
</gene>
<accession>A0A8H4RDW4</accession>
<reference evidence="2 3" key="1">
    <citation type="submission" date="2020-03" db="EMBL/GenBank/DDBJ databases">
        <title>Draft Genome Sequence of Cudoniella acicularis.</title>
        <authorList>
            <person name="Buettner E."/>
            <person name="Kellner H."/>
        </authorList>
    </citation>
    <scope>NUCLEOTIDE SEQUENCE [LARGE SCALE GENOMIC DNA]</scope>
    <source>
        <strain evidence="2 3">DSM 108380</strain>
    </source>
</reference>
<organism evidence="2 3">
    <name type="scientific">Cudoniella acicularis</name>
    <dbReference type="NCBI Taxonomy" id="354080"/>
    <lineage>
        <taxon>Eukaryota</taxon>
        <taxon>Fungi</taxon>
        <taxon>Dikarya</taxon>
        <taxon>Ascomycota</taxon>
        <taxon>Pezizomycotina</taxon>
        <taxon>Leotiomycetes</taxon>
        <taxon>Helotiales</taxon>
        <taxon>Tricladiaceae</taxon>
        <taxon>Cudoniella</taxon>
    </lineage>
</organism>
<evidence type="ECO:0000256" key="1">
    <source>
        <dbReference type="SAM" id="MobiDB-lite"/>
    </source>
</evidence>
<feature type="compositionally biased region" description="Basic and acidic residues" evidence="1">
    <location>
        <begin position="318"/>
        <end position="330"/>
    </location>
</feature>
<dbReference type="OrthoDB" id="5378435at2759"/>
<dbReference type="EMBL" id="JAAMPI010000830">
    <property type="protein sequence ID" value="KAF4628309.1"/>
    <property type="molecule type" value="Genomic_DNA"/>
</dbReference>
<dbReference type="AlphaFoldDB" id="A0A8H4RDW4"/>
<feature type="compositionally biased region" description="Polar residues" evidence="1">
    <location>
        <begin position="107"/>
        <end position="130"/>
    </location>
</feature>
<name>A0A8H4RDW4_9HELO</name>
<feature type="compositionally biased region" description="Acidic residues" evidence="1">
    <location>
        <begin position="337"/>
        <end position="357"/>
    </location>
</feature>
<sequence>MMMNSGNWERNTMGYATVETLLDDVSKQMALSNLSRYSRGNTQRATGSMRVVKPNSASNSPRGSIGLGRRRTVMSDSPYRRRVPMVDQSVVPSSSAGFISNDGLQIPTRSNRPMSWHPASQNAPQPTYQPSYQAPTYDMNNQYQPANLPPTPVVYSGYTSPASTFSPLSIPYTGYEPEQYHFQDTSVHCQPNDGYFVNQQVMVQQQQTIYTPPTTTNMDSTMYSHFDWSNFATNGFESSTTPPTPDNFLPIQHPEASFPAEESIPYHPLSDTESVEDDLVGVGLYDTPEDAKSPSSDPHLDNYRSLLMSQFLGATYRRPESTGKGLKLEETWNPPASDDEDDDEQDGEGEDEEESIDGSESNNGQCTTVINVKHEATDTGAMNGEQYHRNGWL</sequence>
<evidence type="ECO:0000313" key="2">
    <source>
        <dbReference type="EMBL" id="KAF4628309.1"/>
    </source>
</evidence>
<keyword evidence="3" id="KW-1185">Reference proteome</keyword>